<dbReference type="SUPFAM" id="SSF81324">
    <property type="entry name" value="Voltage-gated potassium channels"/>
    <property type="match status" value="1"/>
</dbReference>
<feature type="region of interest" description="Disordered" evidence="5">
    <location>
        <begin position="750"/>
        <end position="782"/>
    </location>
</feature>
<feature type="domain" description="Ion transport" evidence="7">
    <location>
        <begin position="412"/>
        <end position="670"/>
    </location>
</feature>
<evidence type="ECO:0000259" key="7">
    <source>
        <dbReference type="Pfam" id="PF00520"/>
    </source>
</evidence>
<organism evidence="8 9">
    <name type="scientific">Monodon monoceros</name>
    <name type="common">Narwhal</name>
    <name type="synonym">Ceratodon monodon</name>
    <dbReference type="NCBI Taxonomy" id="40151"/>
    <lineage>
        <taxon>Eukaryota</taxon>
        <taxon>Metazoa</taxon>
        <taxon>Chordata</taxon>
        <taxon>Craniata</taxon>
        <taxon>Vertebrata</taxon>
        <taxon>Euteleostomi</taxon>
        <taxon>Mammalia</taxon>
        <taxon>Eutheria</taxon>
        <taxon>Laurasiatheria</taxon>
        <taxon>Artiodactyla</taxon>
        <taxon>Whippomorpha</taxon>
        <taxon>Cetacea</taxon>
        <taxon>Odontoceti</taxon>
        <taxon>Monodontidae</taxon>
        <taxon>Monodon</taxon>
    </lineage>
</organism>
<evidence type="ECO:0000256" key="1">
    <source>
        <dbReference type="ARBA" id="ARBA00004141"/>
    </source>
</evidence>
<comment type="caution">
    <text evidence="8">The sequence shown here is derived from an EMBL/GenBank/DDBJ whole genome shotgun (WGS) entry which is preliminary data.</text>
</comment>
<dbReference type="EMBL" id="RWIC01000410">
    <property type="protein sequence ID" value="TKC44209.1"/>
    <property type="molecule type" value="Genomic_DNA"/>
</dbReference>
<evidence type="ECO:0000313" key="9">
    <source>
        <dbReference type="Proteomes" id="UP000308365"/>
    </source>
</evidence>
<dbReference type="AlphaFoldDB" id="A0A4U1F4B9"/>
<feature type="transmembrane region" description="Helical" evidence="6">
    <location>
        <begin position="162"/>
        <end position="181"/>
    </location>
</feature>
<dbReference type="PANTHER" id="PTHR46726">
    <property type="entry name" value="TWO PORE CHANNEL 3"/>
    <property type="match status" value="1"/>
</dbReference>
<feature type="transmembrane region" description="Helical" evidence="6">
    <location>
        <begin position="243"/>
        <end position="261"/>
    </location>
</feature>
<feature type="transmembrane region" description="Helical" evidence="6">
    <location>
        <begin position="532"/>
        <end position="553"/>
    </location>
</feature>
<dbReference type="InterPro" id="IPR027359">
    <property type="entry name" value="Volt_channel_dom_sf"/>
</dbReference>
<keyword evidence="2 6" id="KW-0812">Transmembrane</keyword>
<comment type="subcellular location">
    <subcellularLocation>
        <location evidence="1">Membrane</location>
        <topology evidence="1">Multi-pass membrane protein</topology>
    </subcellularLocation>
</comment>
<evidence type="ECO:0000256" key="3">
    <source>
        <dbReference type="ARBA" id="ARBA00022989"/>
    </source>
</evidence>
<reference evidence="9" key="1">
    <citation type="journal article" date="2019" name="IScience">
        <title>Narwhal Genome Reveals Long-Term Low Genetic Diversity despite Current Large Abundance Size.</title>
        <authorList>
            <person name="Westbury M.V."/>
            <person name="Petersen B."/>
            <person name="Garde E."/>
            <person name="Heide-Jorgensen M.P."/>
            <person name="Lorenzen E.D."/>
        </authorList>
    </citation>
    <scope>NUCLEOTIDE SEQUENCE [LARGE SCALE GENOMIC DNA]</scope>
</reference>
<feature type="transmembrane region" description="Helical" evidence="6">
    <location>
        <begin position="121"/>
        <end position="141"/>
    </location>
</feature>
<feature type="domain" description="Ion transport" evidence="7">
    <location>
        <begin position="127"/>
        <end position="306"/>
    </location>
</feature>
<dbReference type="Gene3D" id="1.10.287.70">
    <property type="match status" value="2"/>
</dbReference>
<feature type="transmembrane region" description="Helical" evidence="6">
    <location>
        <begin position="208"/>
        <end position="231"/>
    </location>
</feature>
<sequence length="782" mass="88899">AERSAPSPGLLPPEGRVRCPRPQRSPIPAPRAAAAMPGAQRAAGLDRPHPSSLEEPPAQEDLLLAAAYVSDAQFNRNVPFETSPQAVRLYHFYNHWTMWAATYFFIWGDLALALFEEPALFPLPFLATSIAEVLCLTAFSGRLVHFAKVTPQMVFWKDTKNICIVVTIVLTLIDLITYGSLEAVNIHGVRCRQIRRAFRSNRNTLPDILYVFLLFIFSMLIFSLMALKLFGDRGLRTVEGSPYFTNILDIAFELYVLVTTANSPDVMMPAYEFNWWYSLYFITYVITNTYIFMSVFLAVVYNNYRKHLKNEIRTLAYLKRHKMIEAFNILKVKVGTEFVVKEAQWRQLAKIVAPDISSSHLELLLRISDEGQKGDVDKMNFLRLADLNIQVVTINIKRHPLEAWMPRVYQSIFVWVYDVIILINAIFIALDEKNPLISYAEWLFLSLYIIEILLKLYTYEPRAYFGRKQFWNWFDTLIIIAALVATVANTTIQSARKYNSQQILDIVLILRILRLLRIIVSVQRFRVIVTTLINIGPTMLTFGGLVLVVYYMFAIVGMEVFHGKVHFFDPSSTGPDALVCGNPALKDSAFARGRYCRNNFNDLAASLILLTELTVVNQWHDILSEEADGFALVTHQASKLYFIGFHVVVVILIVNIFIAFILEAFFVAYSLEKSEVETAIEKKIQELGVGVQEEEVQDGKLIDNVDAKDSGFSGDDGDNKRRALKGLYFRIASKKYKTVDALPQQMFESEIAPEDEGPSLEEILNFSPSDIPPKSPSFENSA</sequence>
<dbReference type="Pfam" id="PF00520">
    <property type="entry name" value="Ion_trans"/>
    <property type="match status" value="2"/>
</dbReference>
<feature type="region of interest" description="Disordered" evidence="5">
    <location>
        <begin position="1"/>
        <end position="55"/>
    </location>
</feature>
<feature type="transmembrane region" description="Helical" evidence="6">
    <location>
        <begin position="408"/>
        <end position="430"/>
    </location>
</feature>
<feature type="transmembrane region" description="Helical" evidence="6">
    <location>
        <begin position="436"/>
        <end position="458"/>
    </location>
</feature>
<evidence type="ECO:0000313" key="8">
    <source>
        <dbReference type="EMBL" id="TKC44209.1"/>
    </source>
</evidence>
<dbReference type="PANTHER" id="PTHR46726:SF1">
    <property type="entry name" value="TWO-PORE CALCIUM CHANNEL 3"/>
    <property type="match status" value="1"/>
</dbReference>
<feature type="transmembrane region" description="Helical" evidence="6">
    <location>
        <begin position="470"/>
        <end position="490"/>
    </location>
</feature>
<evidence type="ECO:0000256" key="4">
    <source>
        <dbReference type="ARBA" id="ARBA00023136"/>
    </source>
</evidence>
<evidence type="ECO:0000256" key="2">
    <source>
        <dbReference type="ARBA" id="ARBA00022692"/>
    </source>
</evidence>
<keyword evidence="4 6" id="KW-0472">Membrane</keyword>
<evidence type="ECO:0000256" key="6">
    <source>
        <dbReference type="SAM" id="Phobius"/>
    </source>
</evidence>
<dbReference type="Proteomes" id="UP000308365">
    <property type="component" value="Unassembled WGS sequence"/>
</dbReference>
<proteinExistence type="predicted"/>
<name>A0A4U1F4B9_MONMO</name>
<feature type="transmembrane region" description="Helical" evidence="6">
    <location>
        <begin position="281"/>
        <end position="304"/>
    </location>
</feature>
<dbReference type="GO" id="GO:0016020">
    <property type="term" value="C:membrane"/>
    <property type="evidence" value="ECO:0007669"/>
    <property type="project" value="UniProtKB-SubCell"/>
</dbReference>
<accession>A0A4U1F4B9</accession>
<feature type="non-terminal residue" evidence="8">
    <location>
        <position position="1"/>
    </location>
</feature>
<feature type="compositionally biased region" description="Low complexity" evidence="5">
    <location>
        <begin position="30"/>
        <end position="43"/>
    </location>
</feature>
<dbReference type="Gene3D" id="1.20.120.350">
    <property type="entry name" value="Voltage-gated potassium channels. Chain C"/>
    <property type="match status" value="1"/>
</dbReference>
<keyword evidence="3 6" id="KW-1133">Transmembrane helix</keyword>
<dbReference type="GO" id="GO:0005216">
    <property type="term" value="F:monoatomic ion channel activity"/>
    <property type="evidence" value="ECO:0007669"/>
    <property type="project" value="InterPro"/>
</dbReference>
<feature type="transmembrane region" description="Helical" evidence="6">
    <location>
        <begin position="640"/>
        <end position="666"/>
    </location>
</feature>
<dbReference type="InterPro" id="IPR005821">
    <property type="entry name" value="Ion_trans_dom"/>
</dbReference>
<feature type="transmembrane region" description="Helical" evidence="6">
    <location>
        <begin position="96"/>
        <end position="115"/>
    </location>
</feature>
<gene>
    <name evidence="8" type="ORF">EI555_018808</name>
</gene>
<evidence type="ECO:0000256" key="5">
    <source>
        <dbReference type="SAM" id="MobiDB-lite"/>
    </source>
</evidence>
<protein>
    <recommendedName>
        <fullName evidence="7">Ion transport domain-containing protein</fullName>
    </recommendedName>
</protein>